<sequence>MHLPFLFFLLPTMPPSRQPDSSDAPAIALPQDAVLPDYRDGGLFGLIRRVGAYLDGHPWQPPGPSASPPPDAAPRKLVFILVDGMGDMFLQRTGAGGGLLTHRTDRLTSVFPSTTASAVTCTMTGLAPARHGLTGWFIRDRRFGGVIAPLPAIQRGGAPLRGPLAVPRLFAYRTLFQRRKRPAIFVSPQDLAFSPYSRRHSRGASTLGYKGLQGMIDTIVEAIRGNANHPVLVHAYYPTFDGLSHAYGCNSAEVVTHFGRIDAAFGQLLERLQGSGTDVVLTADHGFIDSPPERVIELTTLPELQTMLSTPLFGERRTAFCAVRHGAERDFELLASECLTGKATVARSDDLIGLGLFGPGKPHRRLRERIGTHALLMESGWTIRDHVPGEQEHAMIGVHGGLSPDEMWIPLIQAHC</sequence>
<protein>
    <submittedName>
        <fullName evidence="1">Alkaline phosphatase family protein</fullName>
    </submittedName>
</protein>
<dbReference type="EMBL" id="CP141259">
    <property type="protein sequence ID" value="WRL47842.1"/>
    <property type="molecule type" value="Genomic_DNA"/>
</dbReference>
<name>A0ABZ1ATP9_AROEV</name>
<dbReference type="SUPFAM" id="SSF53649">
    <property type="entry name" value="Alkaline phosphatase-like"/>
    <property type="match status" value="1"/>
</dbReference>
<dbReference type="RefSeq" id="WP_407280209.1">
    <property type="nucleotide sequence ID" value="NZ_CP141259.1"/>
</dbReference>
<dbReference type="InterPro" id="IPR017850">
    <property type="entry name" value="Alkaline_phosphatase_core_sf"/>
</dbReference>
<gene>
    <name evidence="1" type="ORF">U5817_07305</name>
</gene>
<accession>A0ABZ1ATP9</accession>
<reference evidence="1 2" key="1">
    <citation type="submission" date="2023-12" db="EMBL/GenBank/DDBJ databases">
        <title>A. evansii MAY27, complete genome.</title>
        <authorList>
            <person name="Wang Y."/>
        </authorList>
    </citation>
    <scope>NUCLEOTIDE SEQUENCE [LARGE SCALE GENOMIC DNA]</scope>
    <source>
        <strain evidence="1 2">MAY27</strain>
    </source>
</reference>
<organism evidence="1 2">
    <name type="scientific">Aromatoleum evansii</name>
    <name type="common">Azoarcus evansii</name>
    <dbReference type="NCBI Taxonomy" id="59406"/>
    <lineage>
        <taxon>Bacteria</taxon>
        <taxon>Pseudomonadati</taxon>
        <taxon>Pseudomonadota</taxon>
        <taxon>Betaproteobacteria</taxon>
        <taxon>Rhodocyclales</taxon>
        <taxon>Rhodocyclaceae</taxon>
        <taxon>Aromatoleum</taxon>
    </lineage>
</organism>
<proteinExistence type="predicted"/>
<dbReference type="PANTHER" id="PTHR10151:SF120">
    <property type="entry name" value="BIS(5'-ADENOSYL)-TRIPHOSPHATASE"/>
    <property type="match status" value="1"/>
</dbReference>
<dbReference type="Gene3D" id="3.40.720.10">
    <property type="entry name" value="Alkaline Phosphatase, subunit A"/>
    <property type="match status" value="1"/>
</dbReference>
<dbReference type="InterPro" id="IPR002591">
    <property type="entry name" value="Phosphodiest/P_Trfase"/>
</dbReference>
<evidence type="ECO:0000313" key="2">
    <source>
        <dbReference type="Proteomes" id="UP001626593"/>
    </source>
</evidence>
<dbReference type="PANTHER" id="PTHR10151">
    <property type="entry name" value="ECTONUCLEOTIDE PYROPHOSPHATASE/PHOSPHODIESTERASE"/>
    <property type="match status" value="1"/>
</dbReference>
<dbReference type="Proteomes" id="UP001626593">
    <property type="component" value="Chromosome"/>
</dbReference>
<dbReference type="Pfam" id="PF01663">
    <property type="entry name" value="Phosphodiest"/>
    <property type="match status" value="1"/>
</dbReference>
<evidence type="ECO:0000313" key="1">
    <source>
        <dbReference type="EMBL" id="WRL47842.1"/>
    </source>
</evidence>
<keyword evidence="2" id="KW-1185">Reference proteome</keyword>